<sequence>MAPTTSDHDFIRSCIARYCIGVDLRDWTTFSSAFTDTAKVTFPGSGGTIEGIDALKMAVQGMVGNLQTLHALSTQIIEITGEGTAEATTYSRADIFGVGEDKGKLVTNWGIYRDKLVRGIFDGREDWRIAERNSVVAAPPHGDLSLLRM</sequence>
<accession>A0A3M9XUS8</accession>
<protein>
    <recommendedName>
        <fullName evidence="1">SnoaL-like domain-containing protein</fullName>
    </recommendedName>
</protein>
<dbReference type="SUPFAM" id="SSF54427">
    <property type="entry name" value="NTF2-like"/>
    <property type="match status" value="1"/>
</dbReference>
<dbReference type="RefSeq" id="XP_028490197.1">
    <property type="nucleotide sequence ID" value="XM_028638718.1"/>
</dbReference>
<comment type="caution">
    <text evidence="2">The sequence shown here is derived from an EMBL/GenBank/DDBJ whole genome shotgun (WGS) entry which is preliminary data.</text>
</comment>
<proteinExistence type="predicted"/>
<evidence type="ECO:0000313" key="3">
    <source>
        <dbReference type="Proteomes" id="UP000267145"/>
    </source>
</evidence>
<gene>
    <name evidence="2" type="ORF">D7B24_004550</name>
</gene>
<organism evidence="2 3">
    <name type="scientific">Verticillium nonalfalfae</name>
    <dbReference type="NCBI Taxonomy" id="1051616"/>
    <lineage>
        <taxon>Eukaryota</taxon>
        <taxon>Fungi</taxon>
        <taxon>Dikarya</taxon>
        <taxon>Ascomycota</taxon>
        <taxon>Pezizomycotina</taxon>
        <taxon>Sordariomycetes</taxon>
        <taxon>Hypocreomycetidae</taxon>
        <taxon>Glomerellales</taxon>
        <taxon>Plectosphaerellaceae</taxon>
        <taxon>Verticillium</taxon>
    </lineage>
</organism>
<dbReference type="InterPro" id="IPR032710">
    <property type="entry name" value="NTF2-like_dom_sf"/>
</dbReference>
<dbReference type="GeneID" id="39608239"/>
<dbReference type="Proteomes" id="UP000267145">
    <property type="component" value="Unassembled WGS sequence"/>
</dbReference>
<evidence type="ECO:0000313" key="2">
    <source>
        <dbReference type="EMBL" id="RNJ52039.1"/>
    </source>
</evidence>
<name>A0A3M9XUS8_9PEZI</name>
<dbReference type="EMBL" id="RBVV01000258">
    <property type="protein sequence ID" value="RNJ52039.1"/>
    <property type="molecule type" value="Genomic_DNA"/>
</dbReference>
<dbReference type="InterPro" id="IPR037401">
    <property type="entry name" value="SnoaL-like"/>
</dbReference>
<dbReference type="CDD" id="cd00531">
    <property type="entry name" value="NTF2_like"/>
    <property type="match status" value="1"/>
</dbReference>
<keyword evidence="3" id="KW-1185">Reference proteome</keyword>
<feature type="domain" description="SnoaL-like" evidence="1">
    <location>
        <begin position="5"/>
        <end position="133"/>
    </location>
</feature>
<dbReference type="AlphaFoldDB" id="A0A3M9XUS8"/>
<dbReference type="Gene3D" id="3.10.450.50">
    <property type="match status" value="1"/>
</dbReference>
<reference evidence="2 3" key="1">
    <citation type="submission" date="2018-10" db="EMBL/GenBank/DDBJ databases">
        <title>Genome sequence of Verticillium nonalfalfae VnAa140.</title>
        <authorList>
            <person name="Stajich J.E."/>
            <person name="Kasson M.T."/>
        </authorList>
    </citation>
    <scope>NUCLEOTIDE SEQUENCE [LARGE SCALE GENOMIC DNA]</scope>
    <source>
        <strain evidence="2 3">VnAa140</strain>
    </source>
</reference>
<dbReference type="Pfam" id="PF13577">
    <property type="entry name" value="SnoaL_4"/>
    <property type="match status" value="1"/>
</dbReference>
<evidence type="ECO:0000259" key="1">
    <source>
        <dbReference type="Pfam" id="PF13577"/>
    </source>
</evidence>